<reference evidence="1 2" key="1">
    <citation type="journal article" date="2003" name="Proc. Natl. Acad. Sci. U.S.A.">
        <title>Complete genome sequence of the marine planctomycete Pirellula sp. strain 1.</title>
        <authorList>
            <person name="Gloeckner F.O."/>
            <person name="Kube M."/>
            <person name="Bauer M."/>
            <person name="Teeling H."/>
            <person name="Lombardot T."/>
            <person name="Ludwig W."/>
            <person name="Gade D."/>
            <person name="Beck A."/>
            <person name="Borzym K."/>
            <person name="Heitmann K."/>
            <person name="Rabus R."/>
            <person name="Schlesner H."/>
            <person name="Amann R."/>
            <person name="Reinhardt R."/>
        </authorList>
    </citation>
    <scope>NUCLEOTIDE SEQUENCE [LARGE SCALE GENOMIC DNA]</scope>
    <source>
        <strain evidence="2">DSM 10527 / NCIMB 13988 / SH1</strain>
    </source>
</reference>
<keyword evidence="2" id="KW-1185">Reference proteome</keyword>
<dbReference type="KEGG" id="rba:RB1932"/>
<accession>Q7UWM2</accession>
<evidence type="ECO:0000313" key="2">
    <source>
        <dbReference type="Proteomes" id="UP000001025"/>
    </source>
</evidence>
<dbReference type="EMBL" id="BX294136">
    <property type="protein sequence ID" value="CAD72340.1"/>
    <property type="molecule type" value="Genomic_DNA"/>
</dbReference>
<organism evidence="1 2">
    <name type="scientific">Rhodopirellula baltica (strain DSM 10527 / NCIMB 13988 / SH1)</name>
    <dbReference type="NCBI Taxonomy" id="243090"/>
    <lineage>
        <taxon>Bacteria</taxon>
        <taxon>Pseudomonadati</taxon>
        <taxon>Planctomycetota</taxon>
        <taxon>Planctomycetia</taxon>
        <taxon>Pirellulales</taxon>
        <taxon>Pirellulaceae</taxon>
        <taxon>Rhodopirellula</taxon>
    </lineage>
</organism>
<dbReference type="STRING" id="243090.RB1932"/>
<dbReference type="EnsemblBacteria" id="CAD72340">
    <property type="protein sequence ID" value="CAD72340"/>
    <property type="gene ID" value="RB1932"/>
</dbReference>
<gene>
    <name evidence="1" type="ordered locus">RB1932</name>
</gene>
<dbReference type="InParanoid" id="Q7UWM2"/>
<evidence type="ECO:0000313" key="1">
    <source>
        <dbReference type="EMBL" id="CAD72340.1"/>
    </source>
</evidence>
<protein>
    <submittedName>
        <fullName evidence="1">Uncharacterized protein</fullName>
    </submittedName>
</protein>
<dbReference type="Proteomes" id="UP000001025">
    <property type="component" value="Chromosome"/>
</dbReference>
<sequence>MLVRSFGMLRQAVRGRQCNRGIGQWPNCVVHWPLLSSIGVGFKVTFCESSLNSHGTL</sequence>
<proteinExistence type="predicted"/>
<dbReference type="AlphaFoldDB" id="Q7UWM2"/>
<dbReference type="HOGENOM" id="CLU_2993679_0_0_0"/>
<name>Q7UWM2_RHOBA</name>